<evidence type="ECO:0000256" key="1">
    <source>
        <dbReference type="SAM" id="MobiDB-lite"/>
    </source>
</evidence>
<dbReference type="AlphaFoldDB" id="A0AA37TPW6"/>
<proteinExistence type="predicted"/>
<dbReference type="Pfam" id="PF03413">
    <property type="entry name" value="PepSY"/>
    <property type="match status" value="1"/>
</dbReference>
<evidence type="ECO:0000313" key="4">
    <source>
        <dbReference type="Proteomes" id="UP001157440"/>
    </source>
</evidence>
<gene>
    <name evidence="3" type="ORF">GCM10007890_53370</name>
</gene>
<comment type="caution">
    <text evidence="3">The sequence shown here is derived from an EMBL/GenBank/DDBJ whole genome shotgun (WGS) entry which is preliminary data.</text>
</comment>
<evidence type="ECO:0000313" key="3">
    <source>
        <dbReference type="EMBL" id="GLS73322.1"/>
    </source>
</evidence>
<name>A0AA37TPW6_9HYPH</name>
<feature type="region of interest" description="Disordered" evidence="1">
    <location>
        <begin position="1"/>
        <end position="23"/>
    </location>
</feature>
<dbReference type="Proteomes" id="UP001157440">
    <property type="component" value="Unassembled WGS sequence"/>
</dbReference>
<dbReference type="Gene3D" id="3.10.450.40">
    <property type="match status" value="1"/>
</dbReference>
<accession>A0AA37TPW6</accession>
<organism evidence="3 4">
    <name type="scientific">Methylobacterium tardum</name>
    <dbReference type="NCBI Taxonomy" id="374432"/>
    <lineage>
        <taxon>Bacteria</taxon>
        <taxon>Pseudomonadati</taxon>
        <taxon>Pseudomonadota</taxon>
        <taxon>Alphaproteobacteria</taxon>
        <taxon>Hyphomicrobiales</taxon>
        <taxon>Methylobacteriaceae</taxon>
        <taxon>Methylobacterium</taxon>
    </lineage>
</organism>
<feature type="domain" description="PepSY" evidence="2">
    <location>
        <begin position="84"/>
        <end position="139"/>
    </location>
</feature>
<reference evidence="4" key="1">
    <citation type="journal article" date="2019" name="Int. J. Syst. Evol. Microbiol.">
        <title>The Global Catalogue of Microorganisms (GCM) 10K type strain sequencing project: providing services to taxonomists for standard genome sequencing and annotation.</title>
        <authorList>
            <consortium name="The Broad Institute Genomics Platform"/>
            <consortium name="The Broad Institute Genome Sequencing Center for Infectious Disease"/>
            <person name="Wu L."/>
            <person name="Ma J."/>
        </authorList>
    </citation>
    <scope>NUCLEOTIDE SEQUENCE [LARGE SCALE GENOMIC DNA]</scope>
    <source>
        <strain evidence="4">NBRC 103632</strain>
    </source>
</reference>
<protein>
    <recommendedName>
        <fullName evidence="2">PepSY domain-containing protein</fullName>
    </recommendedName>
</protein>
<keyword evidence="4" id="KW-1185">Reference proteome</keyword>
<sequence>MVSGLRKGYGRPCAEAPTRDPDAACQRPVRRRGLACARMSPFPPRRALVLALGLLAALAGGPLQASEDADRARRALESGEIRPLDAVLAAARAAVPGDVVSVDLKHDDGRWLYKLRILGADGKRRAVKVDAGSLKILDEDDDD</sequence>
<dbReference type="InterPro" id="IPR025711">
    <property type="entry name" value="PepSY"/>
</dbReference>
<dbReference type="EMBL" id="BSPL01000025">
    <property type="protein sequence ID" value="GLS73322.1"/>
    <property type="molecule type" value="Genomic_DNA"/>
</dbReference>
<evidence type="ECO:0000259" key="2">
    <source>
        <dbReference type="Pfam" id="PF03413"/>
    </source>
</evidence>